<protein>
    <submittedName>
        <fullName evidence="1">Uncharacterized protein</fullName>
    </submittedName>
</protein>
<sequence>MTVFELIEECLKQDGYQEVNFRVRDDVFVSSSTRLRQCGGTYVRICPGSTLSQSLLSTLLCDSHAFDETSIVDKLGNQLRICGFRRGRFTVSFIDSACSLVISKSEDGCDPMPFQGGSIKEVVESCLRALPEQAE</sequence>
<organism evidence="1">
    <name type="scientific">candidate division WS2 bacterium ADurb.Bin280</name>
    <dbReference type="NCBI Taxonomy" id="1852829"/>
    <lineage>
        <taxon>Bacteria</taxon>
        <taxon>candidate division WS2</taxon>
    </lineage>
</organism>
<name>A0A1V5SGK9_9BACT</name>
<gene>
    <name evidence="1" type="ORF">BWY43_00023</name>
</gene>
<accession>A0A1V5SGK9</accession>
<reference evidence="1" key="1">
    <citation type="submission" date="2017-02" db="EMBL/GenBank/DDBJ databases">
        <title>Delving into the versatile metabolic prowess of the omnipresent phylum Bacteroidetes.</title>
        <authorList>
            <person name="Nobu M.K."/>
            <person name="Mei R."/>
            <person name="Narihiro T."/>
            <person name="Kuroda K."/>
            <person name="Liu W.-T."/>
        </authorList>
    </citation>
    <scope>NUCLEOTIDE SEQUENCE</scope>
    <source>
        <strain evidence="1">ADurb.Bin280</strain>
    </source>
</reference>
<evidence type="ECO:0000313" key="1">
    <source>
        <dbReference type="EMBL" id="OQA53383.1"/>
    </source>
</evidence>
<dbReference type="Proteomes" id="UP000485367">
    <property type="component" value="Unassembled WGS sequence"/>
</dbReference>
<dbReference type="AlphaFoldDB" id="A0A1V5SGK9"/>
<comment type="caution">
    <text evidence="1">The sequence shown here is derived from an EMBL/GenBank/DDBJ whole genome shotgun (WGS) entry which is preliminary data.</text>
</comment>
<dbReference type="EMBL" id="MWBO01000004">
    <property type="protein sequence ID" value="OQA53383.1"/>
    <property type="molecule type" value="Genomic_DNA"/>
</dbReference>
<proteinExistence type="predicted"/>